<keyword evidence="2" id="KW-1185">Reference proteome</keyword>
<proteinExistence type="predicted"/>
<gene>
    <name evidence="1" type="ORF">BJ138DRAFT_1011535</name>
</gene>
<sequence length="99" mass="10405">QSPIPCDHDSDPPFVTDGRGRVVWSSTRAGRGATPSESTRGRTAKGRRGAPSSVNTGSSGGFMTDGRGRVVWTGEEAGGKSADETEGRRDADDDHFGRI</sequence>
<feature type="non-terminal residue" evidence="1">
    <location>
        <position position="1"/>
    </location>
</feature>
<dbReference type="Proteomes" id="UP000790377">
    <property type="component" value="Unassembled WGS sequence"/>
</dbReference>
<reference evidence="1" key="1">
    <citation type="journal article" date="2021" name="New Phytol.">
        <title>Evolutionary innovations through gain and loss of genes in the ectomycorrhizal Boletales.</title>
        <authorList>
            <person name="Wu G."/>
            <person name="Miyauchi S."/>
            <person name="Morin E."/>
            <person name="Kuo A."/>
            <person name="Drula E."/>
            <person name="Varga T."/>
            <person name="Kohler A."/>
            <person name="Feng B."/>
            <person name="Cao Y."/>
            <person name="Lipzen A."/>
            <person name="Daum C."/>
            <person name="Hundley H."/>
            <person name="Pangilinan J."/>
            <person name="Johnson J."/>
            <person name="Barry K."/>
            <person name="LaButti K."/>
            <person name="Ng V."/>
            <person name="Ahrendt S."/>
            <person name="Min B."/>
            <person name="Choi I.G."/>
            <person name="Park H."/>
            <person name="Plett J.M."/>
            <person name="Magnuson J."/>
            <person name="Spatafora J.W."/>
            <person name="Nagy L.G."/>
            <person name="Henrissat B."/>
            <person name="Grigoriev I.V."/>
            <person name="Yang Z.L."/>
            <person name="Xu J."/>
            <person name="Martin F.M."/>
        </authorList>
    </citation>
    <scope>NUCLEOTIDE SEQUENCE</scope>
    <source>
        <strain evidence="1">ATCC 28755</strain>
    </source>
</reference>
<organism evidence="1 2">
    <name type="scientific">Hygrophoropsis aurantiaca</name>
    <dbReference type="NCBI Taxonomy" id="72124"/>
    <lineage>
        <taxon>Eukaryota</taxon>
        <taxon>Fungi</taxon>
        <taxon>Dikarya</taxon>
        <taxon>Basidiomycota</taxon>
        <taxon>Agaricomycotina</taxon>
        <taxon>Agaricomycetes</taxon>
        <taxon>Agaricomycetidae</taxon>
        <taxon>Boletales</taxon>
        <taxon>Coniophorineae</taxon>
        <taxon>Hygrophoropsidaceae</taxon>
        <taxon>Hygrophoropsis</taxon>
    </lineage>
</organism>
<protein>
    <submittedName>
        <fullName evidence="1">Uncharacterized protein</fullName>
    </submittedName>
</protein>
<name>A0ACB8A6Q0_9AGAM</name>
<dbReference type="EMBL" id="MU267780">
    <property type="protein sequence ID" value="KAH7909075.1"/>
    <property type="molecule type" value="Genomic_DNA"/>
</dbReference>
<accession>A0ACB8A6Q0</accession>
<evidence type="ECO:0000313" key="2">
    <source>
        <dbReference type="Proteomes" id="UP000790377"/>
    </source>
</evidence>
<evidence type="ECO:0000313" key="1">
    <source>
        <dbReference type="EMBL" id="KAH7909075.1"/>
    </source>
</evidence>
<comment type="caution">
    <text evidence="1">The sequence shown here is derived from an EMBL/GenBank/DDBJ whole genome shotgun (WGS) entry which is preliminary data.</text>
</comment>